<dbReference type="PANTHER" id="PTHR43861">
    <property type="entry name" value="TRANS-ACONITATE 2-METHYLTRANSFERASE-RELATED"/>
    <property type="match status" value="1"/>
</dbReference>
<keyword evidence="2" id="KW-1185">Reference proteome</keyword>
<comment type="caution">
    <text evidence="1">The sequence shown here is derived from an EMBL/GenBank/DDBJ whole genome shotgun (WGS) entry which is preliminary data.</text>
</comment>
<evidence type="ECO:0000313" key="1">
    <source>
        <dbReference type="EMBL" id="MFD2312431.1"/>
    </source>
</evidence>
<evidence type="ECO:0000313" key="2">
    <source>
        <dbReference type="Proteomes" id="UP001597425"/>
    </source>
</evidence>
<dbReference type="InterPro" id="IPR029063">
    <property type="entry name" value="SAM-dependent_MTases_sf"/>
</dbReference>
<keyword evidence="1" id="KW-0808">Transferase</keyword>
<proteinExistence type="predicted"/>
<reference evidence="2" key="1">
    <citation type="journal article" date="2019" name="Int. J. Syst. Evol. Microbiol.">
        <title>The Global Catalogue of Microorganisms (GCM) 10K type strain sequencing project: providing services to taxonomists for standard genome sequencing and annotation.</title>
        <authorList>
            <consortium name="The Broad Institute Genomics Platform"/>
            <consortium name="The Broad Institute Genome Sequencing Center for Infectious Disease"/>
            <person name="Wu L."/>
            <person name="Ma J."/>
        </authorList>
    </citation>
    <scope>NUCLEOTIDE SEQUENCE [LARGE SCALE GENOMIC DNA]</scope>
    <source>
        <strain evidence="2">KCTC 12848</strain>
    </source>
</reference>
<dbReference type="RefSeq" id="WP_265723541.1">
    <property type="nucleotide sequence ID" value="NZ_JAPIVK010000056.1"/>
</dbReference>
<dbReference type="CDD" id="cd02440">
    <property type="entry name" value="AdoMet_MTases"/>
    <property type="match status" value="1"/>
</dbReference>
<protein>
    <submittedName>
        <fullName evidence="1">Class I SAM-dependent methyltransferase</fullName>
    </submittedName>
</protein>
<name>A0ABW5EFP3_9GAMM</name>
<dbReference type="EMBL" id="JBHUJD010000043">
    <property type="protein sequence ID" value="MFD2312431.1"/>
    <property type="molecule type" value="Genomic_DNA"/>
</dbReference>
<accession>A0ABW5EFP3</accession>
<organism evidence="1 2">
    <name type="scientific">Microbulbifer halophilus</name>
    <dbReference type="NCBI Taxonomy" id="453963"/>
    <lineage>
        <taxon>Bacteria</taxon>
        <taxon>Pseudomonadati</taxon>
        <taxon>Pseudomonadota</taxon>
        <taxon>Gammaproteobacteria</taxon>
        <taxon>Cellvibrionales</taxon>
        <taxon>Microbulbiferaceae</taxon>
        <taxon>Microbulbifer</taxon>
    </lineage>
</organism>
<gene>
    <name evidence="1" type="ORF">ACFSKX_18600</name>
</gene>
<dbReference type="SUPFAM" id="SSF53335">
    <property type="entry name" value="S-adenosyl-L-methionine-dependent methyltransferases"/>
    <property type="match status" value="1"/>
</dbReference>
<dbReference type="Proteomes" id="UP001597425">
    <property type="component" value="Unassembled WGS sequence"/>
</dbReference>
<dbReference type="GO" id="GO:0008168">
    <property type="term" value="F:methyltransferase activity"/>
    <property type="evidence" value="ECO:0007669"/>
    <property type="project" value="UniProtKB-KW"/>
</dbReference>
<dbReference type="GO" id="GO:0032259">
    <property type="term" value="P:methylation"/>
    <property type="evidence" value="ECO:0007669"/>
    <property type="project" value="UniProtKB-KW"/>
</dbReference>
<dbReference type="Pfam" id="PF13489">
    <property type="entry name" value="Methyltransf_23"/>
    <property type="match status" value="1"/>
</dbReference>
<keyword evidence="1" id="KW-0489">Methyltransferase</keyword>
<sequence length="208" mass="23979">MNPEETGKAYDQITHLWDRKAFNRKDGIDQHKRAIAFSENKGKALDVGCGCTGRFIDLLQSEGFSPEGIDISERMIHLSKACHPEVTFHHQDICEWEIQGEYDFITAWDSIWHVPLDQQERVLQKLISSLNPGGVLIFSFGGTYKQDEHKNDHMGPELYYSTLGTNGFVKLLIGLGCILRHLEYDQYPELHTYLIVQKPRYWAVRKVV</sequence>
<dbReference type="Gene3D" id="3.40.50.150">
    <property type="entry name" value="Vaccinia Virus protein VP39"/>
    <property type="match status" value="1"/>
</dbReference>